<gene>
    <name evidence="3" type="ORF">SAMN05444371_2036</name>
</gene>
<feature type="transmembrane region" description="Helical" evidence="1">
    <location>
        <begin position="269"/>
        <end position="289"/>
    </location>
</feature>
<organism evidence="3 4">
    <name type="scientific">Epilithonimonas mollis</name>
    <dbReference type="NCBI Taxonomy" id="216903"/>
    <lineage>
        <taxon>Bacteria</taxon>
        <taxon>Pseudomonadati</taxon>
        <taxon>Bacteroidota</taxon>
        <taxon>Flavobacteriia</taxon>
        <taxon>Flavobacteriales</taxon>
        <taxon>Weeksellaceae</taxon>
        <taxon>Chryseobacterium group</taxon>
        <taxon>Epilithonimonas</taxon>
    </lineage>
</organism>
<reference evidence="4" key="1">
    <citation type="submission" date="2016-11" db="EMBL/GenBank/DDBJ databases">
        <authorList>
            <person name="Varghese N."/>
            <person name="Submissions S."/>
        </authorList>
    </citation>
    <scope>NUCLEOTIDE SEQUENCE [LARGE SCALE GENOMIC DNA]</scope>
    <source>
        <strain evidence="4">DSM 18016</strain>
    </source>
</reference>
<dbReference type="STRING" id="216903.SAMN05444371_2036"/>
<dbReference type="Pfam" id="PF00535">
    <property type="entry name" value="Glycos_transf_2"/>
    <property type="match status" value="1"/>
</dbReference>
<protein>
    <submittedName>
        <fullName evidence="3">Glycosyltransferase involved in cell wall bisynthesis</fullName>
    </submittedName>
</protein>
<keyword evidence="1" id="KW-0812">Transmembrane</keyword>
<dbReference type="AlphaFoldDB" id="A0A1M6RR52"/>
<dbReference type="CDD" id="cd00761">
    <property type="entry name" value="Glyco_tranf_GTA_type"/>
    <property type="match status" value="1"/>
</dbReference>
<dbReference type="OrthoDB" id="9810303at2"/>
<sequence length="295" mass="33770">MNKTLTVFTPTYNRAYLLPKLYQSLCNQTSHDFIWLIIDDGSSDNTREIVHKWIKDNKIEIIYHYKENGGMHTGHNAAYKLINTELNVCIDSDDQMPVDAVKSILLGWDSIPDKNHISGFIGLDSDSEGNIIGTLMPKDISLGSYNDLFKKHKAKGDKKFVLRTEEVKRYPLYPEFKKEKLVPLGTLYILMGKNKPFVFLNKVLCIVEYQPEGSSHTILKQYKQSPKGFAYARKIHIKNASDIGELLRAYVHLVSAAIFSKDYLLAFRGVNPVISLLMYPFGALLNLYIRFKIKK</sequence>
<proteinExistence type="predicted"/>
<dbReference type="EMBL" id="FRAM01000002">
    <property type="protein sequence ID" value="SHK34991.1"/>
    <property type="molecule type" value="Genomic_DNA"/>
</dbReference>
<feature type="domain" description="Glycosyltransferase 2-like" evidence="2">
    <location>
        <begin position="6"/>
        <end position="110"/>
    </location>
</feature>
<dbReference type="InterPro" id="IPR029044">
    <property type="entry name" value="Nucleotide-diphossugar_trans"/>
</dbReference>
<dbReference type="Gene3D" id="3.90.550.10">
    <property type="entry name" value="Spore Coat Polysaccharide Biosynthesis Protein SpsA, Chain A"/>
    <property type="match status" value="1"/>
</dbReference>
<keyword evidence="4" id="KW-1185">Reference proteome</keyword>
<dbReference type="Proteomes" id="UP000184498">
    <property type="component" value="Unassembled WGS sequence"/>
</dbReference>
<dbReference type="InterPro" id="IPR001173">
    <property type="entry name" value="Glyco_trans_2-like"/>
</dbReference>
<keyword evidence="1" id="KW-1133">Transmembrane helix</keyword>
<evidence type="ECO:0000313" key="4">
    <source>
        <dbReference type="Proteomes" id="UP000184498"/>
    </source>
</evidence>
<name>A0A1M6RR52_9FLAO</name>
<evidence type="ECO:0000256" key="1">
    <source>
        <dbReference type="SAM" id="Phobius"/>
    </source>
</evidence>
<accession>A0A1M6RR52</accession>
<keyword evidence="1" id="KW-0472">Membrane</keyword>
<evidence type="ECO:0000259" key="2">
    <source>
        <dbReference type="Pfam" id="PF00535"/>
    </source>
</evidence>
<dbReference type="RefSeq" id="WP_072997665.1">
    <property type="nucleotide sequence ID" value="NZ_FRAM01000002.1"/>
</dbReference>
<dbReference type="SUPFAM" id="SSF53448">
    <property type="entry name" value="Nucleotide-diphospho-sugar transferases"/>
    <property type="match status" value="1"/>
</dbReference>
<dbReference type="PANTHER" id="PTHR22916">
    <property type="entry name" value="GLYCOSYLTRANSFERASE"/>
    <property type="match status" value="1"/>
</dbReference>
<keyword evidence="3" id="KW-0808">Transferase</keyword>
<dbReference type="GO" id="GO:0016758">
    <property type="term" value="F:hexosyltransferase activity"/>
    <property type="evidence" value="ECO:0007669"/>
    <property type="project" value="UniProtKB-ARBA"/>
</dbReference>
<evidence type="ECO:0000313" key="3">
    <source>
        <dbReference type="EMBL" id="SHK34991.1"/>
    </source>
</evidence>